<reference evidence="2" key="1">
    <citation type="submission" date="2021-06" db="EMBL/GenBank/DDBJ databases">
        <authorList>
            <person name="Kallberg Y."/>
            <person name="Tangrot J."/>
            <person name="Rosling A."/>
        </authorList>
    </citation>
    <scope>NUCLEOTIDE SEQUENCE</scope>
    <source>
        <strain evidence="2">BR232B</strain>
    </source>
</reference>
<evidence type="ECO:0000313" key="2">
    <source>
        <dbReference type="EMBL" id="CAG8656482.1"/>
    </source>
</evidence>
<evidence type="ECO:0000313" key="3">
    <source>
        <dbReference type="Proteomes" id="UP000789739"/>
    </source>
</evidence>
<accession>A0A9N9DXF0</accession>
<comment type="caution">
    <text evidence="2">The sequence shown here is derived from an EMBL/GenBank/DDBJ whole genome shotgun (WGS) entry which is preliminary data.</text>
</comment>
<organism evidence="2 3">
    <name type="scientific">Paraglomus brasilianum</name>
    <dbReference type="NCBI Taxonomy" id="144538"/>
    <lineage>
        <taxon>Eukaryota</taxon>
        <taxon>Fungi</taxon>
        <taxon>Fungi incertae sedis</taxon>
        <taxon>Mucoromycota</taxon>
        <taxon>Glomeromycotina</taxon>
        <taxon>Glomeromycetes</taxon>
        <taxon>Paraglomerales</taxon>
        <taxon>Paraglomeraceae</taxon>
        <taxon>Paraglomus</taxon>
    </lineage>
</organism>
<sequence>QTKQREESDDSLEEGELRIEEPSVPTPKNTPPRDRSSQIRTVPHTPEANQVALRKTRSDEALNLKQKGKEPEQLFVPQPLVRQKKKVPAAKPVPPVNPAPVPLPVPQVQPALQNDDEADELAHVTYPVFNGPNPRNWFTANNNISVELSTLGKVTIQ</sequence>
<dbReference type="Proteomes" id="UP000789739">
    <property type="component" value="Unassembled WGS sequence"/>
</dbReference>
<dbReference type="EMBL" id="CAJVPI010003269">
    <property type="protein sequence ID" value="CAG8656482.1"/>
    <property type="molecule type" value="Genomic_DNA"/>
</dbReference>
<feature type="compositionally biased region" description="Pro residues" evidence="1">
    <location>
        <begin position="91"/>
        <end position="107"/>
    </location>
</feature>
<evidence type="ECO:0000256" key="1">
    <source>
        <dbReference type="SAM" id="MobiDB-lite"/>
    </source>
</evidence>
<name>A0A9N9DXF0_9GLOM</name>
<feature type="non-terminal residue" evidence="2">
    <location>
        <position position="157"/>
    </location>
</feature>
<feature type="region of interest" description="Disordered" evidence="1">
    <location>
        <begin position="1"/>
        <end position="55"/>
    </location>
</feature>
<feature type="region of interest" description="Disordered" evidence="1">
    <location>
        <begin position="83"/>
        <end position="109"/>
    </location>
</feature>
<dbReference type="AlphaFoldDB" id="A0A9N9DXF0"/>
<protein>
    <submittedName>
        <fullName evidence="2">10112_t:CDS:1</fullName>
    </submittedName>
</protein>
<gene>
    <name evidence="2" type="ORF">PBRASI_LOCUS10547</name>
</gene>
<proteinExistence type="predicted"/>
<keyword evidence="3" id="KW-1185">Reference proteome</keyword>